<dbReference type="AlphaFoldDB" id="A0A7J7ZWL7"/>
<comment type="caution">
    <text evidence="2">The sequence shown here is derived from an EMBL/GenBank/DDBJ whole genome shotgun (WGS) entry which is preliminary data.</text>
</comment>
<keyword evidence="3" id="KW-1185">Reference proteome</keyword>
<name>A0A7J7ZWL7_MYOMY</name>
<evidence type="ECO:0000313" key="2">
    <source>
        <dbReference type="EMBL" id="KAF6378697.1"/>
    </source>
</evidence>
<proteinExistence type="predicted"/>
<dbReference type="Proteomes" id="UP000527355">
    <property type="component" value="Unassembled WGS sequence"/>
</dbReference>
<reference evidence="2 3" key="1">
    <citation type="journal article" date="2020" name="Nature">
        <title>Six reference-quality genomes reveal evolution of bat adaptations.</title>
        <authorList>
            <person name="Jebb D."/>
            <person name="Huang Z."/>
            <person name="Pippel M."/>
            <person name="Hughes G.M."/>
            <person name="Lavrichenko K."/>
            <person name="Devanna P."/>
            <person name="Winkler S."/>
            <person name="Jermiin L.S."/>
            <person name="Skirmuntt E.C."/>
            <person name="Katzourakis A."/>
            <person name="Burkitt-Gray L."/>
            <person name="Ray D.A."/>
            <person name="Sullivan K.A.M."/>
            <person name="Roscito J.G."/>
            <person name="Kirilenko B.M."/>
            <person name="Davalos L.M."/>
            <person name="Corthals A.P."/>
            <person name="Power M.L."/>
            <person name="Jones G."/>
            <person name="Ransome R.D."/>
            <person name="Dechmann D.K.N."/>
            <person name="Locatelli A.G."/>
            <person name="Puechmaille S.J."/>
            <person name="Fedrigo O."/>
            <person name="Jarvis E.D."/>
            <person name="Hiller M."/>
            <person name="Vernes S.C."/>
            <person name="Myers E.W."/>
            <person name="Teeling E.C."/>
        </authorList>
    </citation>
    <scope>NUCLEOTIDE SEQUENCE [LARGE SCALE GENOMIC DNA]</scope>
    <source>
        <strain evidence="2">MMyoMyo1</strain>
        <tissue evidence="2">Flight muscle</tissue>
    </source>
</reference>
<sequence length="163" mass="17094">MVFTQRLWGRAREANTPRRLLPWRCGARTARVAVGWVGAQGGGGERVWRLAHGPLPSRGWVGGGFKVILAGVGGASTGRSPGWAESSDRTVSPAHPSPFHARGLLGVVSSDSKRRGEEGGGARGRSIERVLIGRGPLSGQGHAHPGGRCCVQCSANVRAFLCL</sequence>
<evidence type="ECO:0000313" key="3">
    <source>
        <dbReference type="Proteomes" id="UP000527355"/>
    </source>
</evidence>
<accession>A0A7J7ZWL7</accession>
<organism evidence="2 3">
    <name type="scientific">Myotis myotis</name>
    <name type="common">Greater mouse-eared bat</name>
    <name type="synonym">Vespertilio myotis</name>
    <dbReference type="NCBI Taxonomy" id="51298"/>
    <lineage>
        <taxon>Eukaryota</taxon>
        <taxon>Metazoa</taxon>
        <taxon>Chordata</taxon>
        <taxon>Craniata</taxon>
        <taxon>Vertebrata</taxon>
        <taxon>Euteleostomi</taxon>
        <taxon>Mammalia</taxon>
        <taxon>Eutheria</taxon>
        <taxon>Laurasiatheria</taxon>
        <taxon>Chiroptera</taxon>
        <taxon>Yangochiroptera</taxon>
        <taxon>Vespertilionidae</taxon>
        <taxon>Myotis</taxon>
    </lineage>
</organism>
<dbReference type="EMBL" id="JABWUV010000002">
    <property type="protein sequence ID" value="KAF6378697.1"/>
    <property type="molecule type" value="Genomic_DNA"/>
</dbReference>
<feature type="region of interest" description="Disordered" evidence="1">
    <location>
        <begin position="79"/>
        <end position="102"/>
    </location>
</feature>
<evidence type="ECO:0000256" key="1">
    <source>
        <dbReference type="SAM" id="MobiDB-lite"/>
    </source>
</evidence>
<gene>
    <name evidence="2" type="ORF">mMyoMyo1_009623</name>
</gene>
<protein>
    <submittedName>
        <fullName evidence="2">Uncharacterized protein</fullName>
    </submittedName>
</protein>